<proteinExistence type="predicted"/>
<dbReference type="EMBL" id="BMUW01000023">
    <property type="protein sequence ID" value="GGZ81010.1"/>
    <property type="molecule type" value="Genomic_DNA"/>
</dbReference>
<reference evidence="2" key="1">
    <citation type="journal article" date="2019" name="Int. J. Syst. Evol. Microbiol.">
        <title>The Global Catalogue of Microorganisms (GCM) 10K type strain sequencing project: providing services to taxonomists for standard genome sequencing and annotation.</title>
        <authorList>
            <consortium name="The Broad Institute Genomics Platform"/>
            <consortium name="The Broad Institute Genome Sequencing Center for Infectious Disease"/>
            <person name="Wu L."/>
            <person name="Ma J."/>
        </authorList>
    </citation>
    <scope>NUCLEOTIDE SEQUENCE [LARGE SCALE GENOMIC DNA]</scope>
    <source>
        <strain evidence="2">JCM 4602</strain>
    </source>
</reference>
<keyword evidence="2" id="KW-1185">Reference proteome</keyword>
<name>A0ABQ3CF77_9ACTN</name>
<evidence type="ECO:0000313" key="2">
    <source>
        <dbReference type="Proteomes" id="UP000624183"/>
    </source>
</evidence>
<sequence length="109" mass="12034">MARLVEASSRLSSMYNRLCGEMLDAAVAGVDVSDLAAADPLRYEVTTQFYMTPGSEQLRSRASRLIGAYGQLRDSYGNDSAWAAARTEHGLALREFEAAVREIVHRDHI</sequence>
<organism evidence="1 2">
    <name type="scientific">Streptomyces rubiginosohelvolus</name>
    <dbReference type="NCBI Taxonomy" id="67362"/>
    <lineage>
        <taxon>Bacteria</taxon>
        <taxon>Bacillati</taxon>
        <taxon>Actinomycetota</taxon>
        <taxon>Actinomycetes</taxon>
        <taxon>Kitasatosporales</taxon>
        <taxon>Streptomycetaceae</taxon>
        <taxon>Streptomyces</taxon>
    </lineage>
</organism>
<comment type="caution">
    <text evidence="1">The sequence shown here is derived from an EMBL/GenBank/DDBJ whole genome shotgun (WGS) entry which is preliminary data.</text>
</comment>
<accession>A0ABQ3CF77</accession>
<gene>
    <name evidence="1" type="ORF">GCM10010328_64440</name>
</gene>
<dbReference type="Proteomes" id="UP000624183">
    <property type="component" value="Unassembled WGS sequence"/>
</dbReference>
<protein>
    <submittedName>
        <fullName evidence="1">Uncharacterized protein</fullName>
    </submittedName>
</protein>
<evidence type="ECO:0000313" key="1">
    <source>
        <dbReference type="EMBL" id="GGZ81010.1"/>
    </source>
</evidence>